<evidence type="ECO:0000256" key="1">
    <source>
        <dbReference type="ARBA" id="ARBA00012771"/>
    </source>
</evidence>
<protein>
    <recommendedName>
        <fullName evidence="1">peptide chain release factor N(5)-glutamine methyltransferase</fullName>
        <ecNumber evidence="1">2.1.1.297</ecNumber>
    </recommendedName>
</protein>
<dbReference type="GO" id="GO:0032259">
    <property type="term" value="P:methylation"/>
    <property type="evidence" value="ECO:0007669"/>
    <property type="project" value="UniProtKB-KW"/>
</dbReference>
<dbReference type="PANTHER" id="PTHR18895:SF74">
    <property type="entry name" value="MTRF1L RELEASE FACTOR GLUTAMINE METHYLTRANSFERASE"/>
    <property type="match status" value="1"/>
</dbReference>
<evidence type="ECO:0000313" key="9">
    <source>
        <dbReference type="Proteomes" id="UP000233387"/>
    </source>
</evidence>
<name>A0A2N3IK55_9BACT</name>
<dbReference type="Gene3D" id="1.10.8.10">
    <property type="entry name" value="DNA helicase RuvA subunit, C-terminal domain"/>
    <property type="match status" value="1"/>
</dbReference>
<keyword evidence="3 8" id="KW-0808">Transferase</keyword>
<accession>A0A2N3IK55</accession>
<dbReference type="Pfam" id="PF17827">
    <property type="entry name" value="PrmC_N"/>
    <property type="match status" value="1"/>
</dbReference>
<keyword evidence="2 8" id="KW-0489">Methyltransferase</keyword>
<dbReference type="CDD" id="cd02440">
    <property type="entry name" value="AdoMet_MTases"/>
    <property type="match status" value="1"/>
</dbReference>
<dbReference type="InterPro" id="IPR050320">
    <property type="entry name" value="N5-glutamine_MTase"/>
</dbReference>
<dbReference type="OrthoDB" id="9800643at2"/>
<dbReference type="GO" id="GO:0102559">
    <property type="term" value="F:peptide chain release factor N(5)-glutamine methyltransferase activity"/>
    <property type="evidence" value="ECO:0007669"/>
    <property type="project" value="UniProtKB-EC"/>
</dbReference>
<dbReference type="PROSITE" id="PS00092">
    <property type="entry name" value="N6_MTASE"/>
    <property type="match status" value="1"/>
</dbReference>
<dbReference type="Proteomes" id="UP000233387">
    <property type="component" value="Unassembled WGS sequence"/>
</dbReference>
<evidence type="ECO:0000256" key="5">
    <source>
        <dbReference type="ARBA" id="ARBA00048391"/>
    </source>
</evidence>
<dbReference type="NCBIfam" id="TIGR03534">
    <property type="entry name" value="RF_mod_PrmC"/>
    <property type="match status" value="1"/>
</dbReference>
<dbReference type="EMBL" id="NKXO01000003">
    <property type="protein sequence ID" value="PKQ70696.1"/>
    <property type="molecule type" value="Genomic_DNA"/>
</dbReference>
<dbReference type="GO" id="GO:0003676">
    <property type="term" value="F:nucleic acid binding"/>
    <property type="evidence" value="ECO:0007669"/>
    <property type="project" value="InterPro"/>
</dbReference>
<evidence type="ECO:0000313" key="8">
    <source>
        <dbReference type="EMBL" id="PKQ70696.1"/>
    </source>
</evidence>
<dbReference type="RefSeq" id="WP_101357501.1">
    <property type="nucleotide sequence ID" value="NZ_NKXO01000003.1"/>
</dbReference>
<dbReference type="InterPro" id="IPR019874">
    <property type="entry name" value="RF_methyltr_PrmC"/>
</dbReference>
<evidence type="ECO:0000256" key="2">
    <source>
        <dbReference type="ARBA" id="ARBA00022603"/>
    </source>
</evidence>
<dbReference type="Gene3D" id="3.40.50.150">
    <property type="entry name" value="Vaccinia Virus protein VP39"/>
    <property type="match status" value="1"/>
</dbReference>
<organism evidence="8 9">
    <name type="scientific">Raineya orbicola</name>
    <dbReference type="NCBI Taxonomy" id="2016530"/>
    <lineage>
        <taxon>Bacteria</taxon>
        <taxon>Pseudomonadati</taxon>
        <taxon>Bacteroidota</taxon>
        <taxon>Cytophagia</taxon>
        <taxon>Cytophagales</taxon>
        <taxon>Raineyaceae</taxon>
        <taxon>Raineya</taxon>
    </lineage>
</organism>
<dbReference type="InterPro" id="IPR004556">
    <property type="entry name" value="HemK-like"/>
</dbReference>
<dbReference type="AlphaFoldDB" id="A0A2N3IK55"/>
<dbReference type="InterPro" id="IPR029063">
    <property type="entry name" value="SAM-dependent_MTases_sf"/>
</dbReference>
<dbReference type="InterPro" id="IPR007848">
    <property type="entry name" value="Small_mtfrase_dom"/>
</dbReference>
<dbReference type="NCBIfam" id="TIGR00536">
    <property type="entry name" value="hemK_fam"/>
    <property type="match status" value="1"/>
</dbReference>
<comment type="caution">
    <text evidence="8">The sequence shown here is derived from an EMBL/GenBank/DDBJ whole genome shotgun (WGS) entry which is preliminary data.</text>
</comment>
<feature type="domain" description="Methyltransferase small" evidence="6">
    <location>
        <begin position="105"/>
        <end position="202"/>
    </location>
</feature>
<dbReference type="EC" id="2.1.1.297" evidence="1"/>
<sequence length="280" mass="31914">MSVKKIFLETKEKLLAHFSASEADFLASILLEKVTQLNKTQILLNTAFTFTQEQQELLENDLQRIIAQEPWQYVVGEVDFLGSKLKVNPTVLIPRPETEEWVQNLIQKHKKYDFKQILDIGTGSGCIAIALAKAFPQAKVTAIDVSDTAISLATQNSLKNKANIHFQTLNVLSWQTMQEWDLIVSNPPYICENEQTQMQKNILAYEPHQALFVPNEKPLLFYEKIAQIAQNNLVKGGFLYVEINEAFGIEVKNLFEGYDLQKVQILKDFADKNRVVVAQK</sequence>
<evidence type="ECO:0000256" key="3">
    <source>
        <dbReference type="ARBA" id="ARBA00022679"/>
    </source>
</evidence>
<evidence type="ECO:0000256" key="4">
    <source>
        <dbReference type="ARBA" id="ARBA00022691"/>
    </source>
</evidence>
<keyword evidence="9" id="KW-1185">Reference proteome</keyword>
<dbReference type="Pfam" id="PF05175">
    <property type="entry name" value="MTS"/>
    <property type="match status" value="1"/>
</dbReference>
<proteinExistence type="predicted"/>
<dbReference type="PANTHER" id="PTHR18895">
    <property type="entry name" value="HEMK METHYLTRANSFERASE"/>
    <property type="match status" value="1"/>
</dbReference>
<comment type="catalytic activity">
    <reaction evidence="5">
        <text>L-glutaminyl-[peptide chain release factor] + S-adenosyl-L-methionine = N(5)-methyl-L-glutaminyl-[peptide chain release factor] + S-adenosyl-L-homocysteine + H(+)</text>
        <dbReference type="Rhea" id="RHEA:42896"/>
        <dbReference type="Rhea" id="RHEA-COMP:10271"/>
        <dbReference type="Rhea" id="RHEA-COMP:10272"/>
        <dbReference type="ChEBI" id="CHEBI:15378"/>
        <dbReference type="ChEBI" id="CHEBI:30011"/>
        <dbReference type="ChEBI" id="CHEBI:57856"/>
        <dbReference type="ChEBI" id="CHEBI:59789"/>
        <dbReference type="ChEBI" id="CHEBI:61891"/>
        <dbReference type="EC" id="2.1.1.297"/>
    </reaction>
</comment>
<gene>
    <name evidence="8" type="ORF">Rain11_0233</name>
</gene>
<keyword evidence="4" id="KW-0949">S-adenosyl-L-methionine</keyword>
<evidence type="ECO:0000259" key="7">
    <source>
        <dbReference type="Pfam" id="PF17827"/>
    </source>
</evidence>
<dbReference type="SUPFAM" id="SSF53335">
    <property type="entry name" value="S-adenosyl-L-methionine-dependent methyltransferases"/>
    <property type="match status" value="1"/>
</dbReference>
<dbReference type="InterPro" id="IPR002052">
    <property type="entry name" value="DNA_methylase_N6_adenine_CS"/>
</dbReference>
<dbReference type="InterPro" id="IPR040758">
    <property type="entry name" value="PrmC_N"/>
</dbReference>
<reference evidence="8 9" key="1">
    <citation type="submission" date="2017-06" db="EMBL/GenBank/DDBJ databases">
        <title>Raineya orbicola gen. nov., sp. nov. a slightly thermophilic bacterium of the phylum Bacteroidetes and the description of Raineyaceae fam. nov.</title>
        <authorList>
            <person name="Albuquerque L."/>
            <person name="Polonia A.R.M."/>
            <person name="Barroso C."/>
            <person name="Froufe H.J.C."/>
            <person name="Lage O."/>
            <person name="Lobo-Da-Cunha A."/>
            <person name="Egas C."/>
            <person name="Da Costa M.S."/>
        </authorList>
    </citation>
    <scope>NUCLEOTIDE SEQUENCE [LARGE SCALE GENOMIC DNA]</scope>
    <source>
        <strain evidence="8 9">SPSPC-11</strain>
    </source>
</reference>
<feature type="domain" description="Release factor glutamine methyltransferase N-terminal" evidence="7">
    <location>
        <begin position="17"/>
        <end position="76"/>
    </location>
</feature>
<evidence type="ECO:0000259" key="6">
    <source>
        <dbReference type="Pfam" id="PF05175"/>
    </source>
</evidence>